<protein>
    <submittedName>
        <fullName evidence="1">Uncharacterized protein</fullName>
    </submittedName>
</protein>
<evidence type="ECO:0000313" key="2">
    <source>
        <dbReference type="Proteomes" id="UP000767947"/>
    </source>
</evidence>
<keyword evidence="2" id="KW-1185">Reference proteome</keyword>
<accession>A0ABX1QYI9</accession>
<evidence type="ECO:0000313" key="1">
    <source>
        <dbReference type="EMBL" id="NMH25992.1"/>
    </source>
</evidence>
<dbReference type="Proteomes" id="UP000767947">
    <property type="component" value="Unassembled WGS sequence"/>
</dbReference>
<reference evidence="1 2" key="1">
    <citation type="submission" date="2020-02" db="EMBL/GenBank/DDBJ databases">
        <title>Flavobacterium sp. genome.</title>
        <authorList>
            <person name="Jung H.S."/>
            <person name="Baek J.H."/>
            <person name="Jeon C.O."/>
        </authorList>
    </citation>
    <scope>NUCLEOTIDE SEQUENCE [LARGE SCALE GENOMIC DNA]</scope>
    <source>
        <strain evidence="1 2">SE-s27</strain>
    </source>
</reference>
<organism evidence="1 2">
    <name type="scientific">Flavobacterium solisilvae</name>
    <dbReference type="NCBI Taxonomy" id="1852019"/>
    <lineage>
        <taxon>Bacteria</taxon>
        <taxon>Pseudomonadati</taxon>
        <taxon>Bacteroidota</taxon>
        <taxon>Flavobacteriia</taxon>
        <taxon>Flavobacteriales</taxon>
        <taxon>Flavobacteriaceae</taxon>
        <taxon>Flavobacterium</taxon>
    </lineage>
</organism>
<comment type="caution">
    <text evidence="1">The sequence shown here is derived from an EMBL/GenBank/DDBJ whole genome shotgun (WGS) entry which is preliminary data.</text>
</comment>
<sequence>MNTNLIREVCVLSSDLIYSISEEKKITHFEAFELAIKNESMYFEFKNVKSLERLNMITYSKDEFNNFKRKKRVKKLIVKTLTSKQSEKLFPKDEKEQIMFAHFLFNFGFLTAINECFGGQELIVINSTSE</sequence>
<name>A0ABX1QYI9_9FLAO</name>
<proteinExistence type="predicted"/>
<dbReference type="RefSeq" id="WP_169524673.1">
    <property type="nucleotide sequence ID" value="NZ_JAAMPT010000208.1"/>
</dbReference>
<dbReference type="EMBL" id="JAAMPT010000208">
    <property type="protein sequence ID" value="NMH25992.1"/>
    <property type="molecule type" value="Genomic_DNA"/>
</dbReference>
<gene>
    <name evidence="1" type="ORF">G6042_12025</name>
</gene>